<keyword evidence="1" id="KW-0175">Coiled coil</keyword>
<reference evidence="4" key="1">
    <citation type="submission" date="2021-02" db="EMBL/GenBank/DDBJ databases">
        <authorList>
            <person name="Nowell W R."/>
        </authorList>
    </citation>
    <scope>NUCLEOTIDE SEQUENCE</scope>
</reference>
<keyword evidence="2" id="KW-0472">Membrane</keyword>
<comment type="caution">
    <text evidence="4">The sequence shown here is derived from an EMBL/GenBank/DDBJ whole genome shotgun (WGS) entry which is preliminary data.</text>
</comment>
<accession>A0A814ABK2</accession>
<evidence type="ECO:0000256" key="2">
    <source>
        <dbReference type="SAM" id="Phobius"/>
    </source>
</evidence>
<dbReference type="Proteomes" id="UP000681722">
    <property type="component" value="Unassembled WGS sequence"/>
</dbReference>
<evidence type="ECO:0000256" key="1">
    <source>
        <dbReference type="SAM" id="Coils"/>
    </source>
</evidence>
<dbReference type="EMBL" id="CAJNOQ010001693">
    <property type="protein sequence ID" value="CAF0912641.1"/>
    <property type="molecule type" value="Genomic_DNA"/>
</dbReference>
<keyword evidence="7" id="KW-1185">Reference proteome</keyword>
<dbReference type="EMBL" id="CAJOBC010001693">
    <property type="protein sequence ID" value="CAF3693413.1"/>
    <property type="molecule type" value="Genomic_DNA"/>
</dbReference>
<evidence type="ECO:0000313" key="3">
    <source>
        <dbReference type="EMBL" id="CAF0791659.1"/>
    </source>
</evidence>
<evidence type="ECO:0000313" key="7">
    <source>
        <dbReference type="Proteomes" id="UP000663829"/>
    </source>
</evidence>
<dbReference type="Proteomes" id="UP000682733">
    <property type="component" value="Unassembled WGS sequence"/>
</dbReference>
<name>A0A814ABK2_9BILA</name>
<evidence type="ECO:0000313" key="5">
    <source>
        <dbReference type="EMBL" id="CAF3574283.1"/>
    </source>
</evidence>
<dbReference type="EMBL" id="CAJOBA010001070">
    <property type="protein sequence ID" value="CAF3574283.1"/>
    <property type="molecule type" value="Genomic_DNA"/>
</dbReference>
<keyword evidence="2" id="KW-0812">Transmembrane</keyword>
<evidence type="ECO:0000313" key="4">
    <source>
        <dbReference type="EMBL" id="CAF0912641.1"/>
    </source>
</evidence>
<dbReference type="PANTHER" id="PTHR40135">
    <property type="entry name" value="MITOCHONDRIAL PHOSPHATE CARRIER PROTEIN"/>
    <property type="match status" value="1"/>
</dbReference>
<dbReference type="PANTHER" id="PTHR40135:SF1">
    <property type="entry name" value="MITOCHONDRIAL PHOSPHATE CARRIER PROTEIN"/>
    <property type="match status" value="1"/>
</dbReference>
<dbReference type="AlphaFoldDB" id="A0A814ABK2"/>
<feature type="transmembrane region" description="Helical" evidence="2">
    <location>
        <begin position="12"/>
        <end position="32"/>
    </location>
</feature>
<dbReference type="OrthoDB" id="9992270at2759"/>
<dbReference type="EMBL" id="CAJNOK010001070">
    <property type="protein sequence ID" value="CAF0791659.1"/>
    <property type="molecule type" value="Genomic_DNA"/>
</dbReference>
<protein>
    <submittedName>
        <fullName evidence="4">Uncharacterized protein</fullName>
    </submittedName>
</protein>
<gene>
    <name evidence="4" type="ORF">GPM918_LOCUS9229</name>
    <name evidence="3" type="ORF">OVA965_LOCUS4164</name>
    <name evidence="6" type="ORF">SRO942_LOCUS9230</name>
    <name evidence="5" type="ORF">TMI583_LOCUS4162</name>
</gene>
<dbReference type="Proteomes" id="UP000663829">
    <property type="component" value="Unassembled WGS sequence"/>
</dbReference>
<evidence type="ECO:0000313" key="6">
    <source>
        <dbReference type="EMBL" id="CAF3693413.1"/>
    </source>
</evidence>
<keyword evidence="2" id="KW-1133">Transmembrane helix</keyword>
<dbReference type="Proteomes" id="UP000677228">
    <property type="component" value="Unassembled WGS sequence"/>
</dbReference>
<sequence>MPHPLVRKLVPIVNFAIASAALAFQVTVLYPWHHELERKFEELQIQQETKLEEYHQMKMQTIRSIEEHITELKNKKDEISKK</sequence>
<proteinExistence type="predicted"/>
<feature type="coiled-coil region" evidence="1">
    <location>
        <begin position="33"/>
        <end position="82"/>
    </location>
</feature>
<organism evidence="4 7">
    <name type="scientific">Didymodactylos carnosus</name>
    <dbReference type="NCBI Taxonomy" id="1234261"/>
    <lineage>
        <taxon>Eukaryota</taxon>
        <taxon>Metazoa</taxon>
        <taxon>Spiralia</taxon>
        <taxon>Gnathifera</taxon>
        <taxon>Rotifera</taxon>
        <taxon>Eurotatoria</taxon>
        <taxon>Bdelloidea</taxon>
        <taxon>Philodinida</taxon>
        <taxon>Philodinidae</taxon>
        <taxon>Didymodactylos</taxon>
    </lineage>
</organism>